<dbReference type="eggNOG" id="arCOG01996">
    <property type="taxonomic scope" value="Archaea"/>
</dbReference>
<proteinExistence type="predicted"/>
<keyword evidence="1" id="KW-1133">Transmembrane helix</keyword>
<evidence type="ECO:0008006" key="4">
    <source>
        <dbReference type="Google" id="ProtNLM"/>
    </source>
</evidence>
<keyword evidence="1" id="KW-0472">Membrane</keyword>
<dbReference type="EMBL" id="CP002792">
    <property type="protein sequence ID" value="AEH06449.1"/>
    <property type="molecule type" value="Genomic_DNA"/>
</dbReference>
<dbReference type="GeneID" id="10772589"/>
<gene>
    <name evidence="2" type="ordered locus">Metok_0467</name>
</gene>
<dbReference type="KEGG" id="mok:Metok_0467"/>
<dbReference type="Proteomes" id="UP000009296">
    <property type="component" value="Chromosome"/>
</dbReference>
<evidence type="ECO:0000313" key="2">
    <source>
        <dbReference type="EMBL" id="AEH06449.1"/>
    </source>
</evidence>
<accession>F8AL14</accession>
<name>F8AL14_METOI</name>
<keyword evidence="1" id="KW-0812">Transmembrane</keyword>
<protein>
    <recommendedName>
        <fullName evidence="4">Stage II sporulation protein M</fullName>
    </recommendedName>
</protein>
<feature type="transmembrane region" description="Helical" evidence="1">
    <location>
        <begin position="152"/>
        <end position="174"/>
    </location>
</feature>
<feature type="transmembrane region" description="Helical" evidence="1">
    <location>
        <begin position="107"/>
        <end position="131"/>
    </location>
</feature>
<dbReference type="PANTHER" id="PTHR35337">
    <property type="entry name" value="SLR1478 PROTEIN"/>
    <property type="match status" value="1"/>
</dbReference>
<evidence type="ECO:0000256" key="1">
    <source>
        <dbReference type="SAM" id="Phobius"/>
    </source>
</evidence>
<feature type="transmembrane region" description="Helical" evidence="1">
    <location>
        <begin position="7"/>
        <end position="29"/>
    </location>
</feature>
<dbReference type="HOGENOM" id="CLU_099320_1_0_2"/>
<sequence>MRTESKLSLLLILTISIFLTGFISGITFINDFSKNYNGEEINQKLNIKFNFPTILLNNLKVIFLMLAGSITFGFSTFINLIFNGFNVGVLIGSTFQTNEPLKLITALILPHGIFEIPAMLISAVAGFKIPYEVIQYLRDKKEKPITEEDIKGFLKLALISIILIIIAAFVEVYITPKIANYLLT</sequence>
<reference evidence="2" key="1">
    <citation type="submission" date="2011-05" db="EMBL/GenBank/DDBJ databases">
        <title>Complete sequence of chromosome of Methanothermococcus okinawensis IH1.</title>
        <authorList>
            <consortium name="US DOE Joint Genome Institute"/>
            <person name="Lucas S."/>
            <person name="Han J."/>
            <person name="Lapidus A."/>
            <person name="Cheng J.-F."/>
            <person name="Goodwin L."/>
            <person name="Pitluck S."/>
            <person name="Peters L."/>
            <person name="Mikhailova N."/>
            <person name="Held B."/>
            <person name="Han C."/>
            <person name="Tapia R."/>
            <person name="Land M."/>
            <person name="Hauser L."/>
            <person name="Kyrpides N."/>
            <person name="Ivanova N."/>
            <person name="Pagani I."/>
            <person name="Sieprawska-Lupa M."/>
            <person name="Takai K."/>
            <person name="Miyazaki J."/>
            <person name="Whitman W."/>
            <person name="Woyke T."/>
        </authorList>
    </citation>
    <scope>NUCLEOTIDE SEQUENCE [LARGE SCALE GENOMIC DNA]</scope>
    <source>
        <strain evidence="2">IH1</strain>
    </source>
</reference>
<organism evidence="2 3">
    <name type="scientific">Methanothermococcus okinawensis (strain DSM 14208 / JCM 11175 / IH1)</name>
    <dbReference type="NCBI Taxonomy" id="647113"/>
    <lineage>
        <taxon>Archaea</taxon>
        <taxon>Methanobacteriati</taxon>
        <taxon>Methanobacteriota</taxon>
        <taxon>Methanomada group</taxon>
        <taxon>Methanococci</taxon>
        <taxon>Methanococcales</taxon>
        <taxon>Methanococcaceae</taxon>
        <taxon>Methanothermococcus</taxon>
    </lineage>
</organism>
<dbReference type="InterPro" id="IPR002798">
    <property type="entry name" value="SpoIIM-like"/>
</dbReference>
<keyword evidence="3" id="KW-1185">Reference proteome</keyword>
<evidence type="ECO:0000313" key="3">
    <source>
        <dbReference type="Proteomes" id="UP000009296"/>
    </source>
</evidence>
<dbReference type="RefSeq" id="WP_013866635.1">
    <property type="nucleotide sequence ID" value="NC_015636.1"/>
</dbReference>
<dbReference type="AlphaFoldDB" id="F8AL14"/>
<dbReference type="Pfam" id="PF01944">
    <property type="entry name" value="SpoIIM"/>
    <property type="match status" value="1"/>
</dbReference>
<dbReference type="PANTHER" id="PTHR35337:SF1">
    <property type="entry name" value="SLR1478 PROTEIN"/>
    <property type="match status" value="1"/>
</dbReference>
<dbReference type="OrthoDB" id="86288at2157"/>
<dbReference type="STRING" id="647113.Metok_0467"/>